<feature type="region of interest" description="Disordered" evidence="1">
    <location>
        <begin position="70"/>
        <end position="101"/>
    </location>
</feature>
<feature type="compositionally biased region" description="Pro residues" evidence="1">
    <location>
        <begin position="895"/>
        <end position="907"/>
    </location>
</feature>
<feature type="compositionally biased region" description="Basic and acidic residues" evidence="1">
    <location>
        <begin position="358"/>
        <end position="369"/>
    </location>
</feature>
<feature type="compositionally biased region" description="Basic and acidic residues" evidence="1">
    <location>
        <begin position="487"/>
        <end position="496"/>
    </location>
</feature>
<dbReference type="EMBL" id="CAJVRM010000075">
    <property type="protein sequence ID" value="CAG8973578.1"/>
    <property type="molecule type" value="Genomic_DNA"/>
</dbReference>
<feature type="compositionally biased region" description="Basic and acidic residues" evidence="1">
    <location>
        <begin position="420"/>
        <end position="432"/>
    </location>
</feature>
<feature type="region of interest" description="Disordered" evidence="1">
    <location>
        <begin position="122"/>
        <end position="153"/>
    </location>
</feature>
<feature type="region of interest" description="Disordered" evidence="1">
    <location>
        <begin position="247"/>
        <end position="290"/>
    </location>
</feature>
<evidence type="ECO:0000256" key="1">
    <source>
        <dbReference type="SAM" id="MobiDB-lite"/>
    </source>
</evidence>
<evidence type="ECO:0000313" key="2">
    <source>
        <dbReference type="EMBL" id="CAG8973578.1"/>
    </source>
</evidence>
<reference evidence="2" key="1">
    <citation type="submission" date="2021-07" db="EMBL/GenBank/DDBJ databases">
        <authorList>
            <person name="Durling M."/>
        </authorList>
    </citation>
    <scope>NUCLEOTIDE SEQUENCE</scope>
</reference>
<gene>
    <name evidence="2" type="ORF">HYALB_00009646</name>
</gene>
<feature type="compositionally biased region" description="Polar residues" evidence="1">
    <location>
        <begin position="553"/>
        <end position="582"/>
    </location>
</feature>
<feature type="region of interest" description="Disordered" evidence="1">
    <location>
        <begin position="407"/>
        <end position="610"/>
    </location>
</feature>
<feature type="region of interest" description="Disordered" evidence="1">
    <location>
        <begin position="309"/>
        <end position="372"/>
    </location>
</feature>
<keyword evidence="3" id="KW-1185">Reference proteome</keyword>
<proteinExistence type="predicted"/>
<feature type="compositionally biased region" description="Polar residues" evidence="1">
    <location>
        <begin position="725"/>
        <end position="745"/>
    </location>
</feature>
<feature type="compositionally biased region" description="Polar residues" evidence="1">
    <location>
        <begin position="449"/>
        <end position="467"/>
    </location>
</feature>
<feature type="region of interest" description="Disordered" evidence="1">
    <location>
        <begin position="725"/>
        <end position="746"/>
    </location>
</feature>
<feature type="compositionally biased region" description="Low complexity" evidence="1">
    <location>
        <begin position="175"/>
        <end position="187"/>
    </location>
</feature>
<feature type="compositionally biased region" description="Low complexity" evidence="1">
    <location>
        <begin position="649"/>
        <end position="659"/>
    </location>
</feature>
<comment type="caution">
    <text evidence="2">The sequence shown here is derived from an EMBL/GenBank/DDBJ whole genome shotgun (WGS) entry which is preliminary data.</text>
</comment>
<feature type="compositionally biased region" description="Polar residues" evidence="1">
    <location>
        <begin position="836"/>
        <end position="848"/>
    </location>
</feature>
<feature type="region of interest" description="Disordered" evidence="1">
    <location>
        <begin position="165"/>
        <end position="222"/>
    </location>
</feature>
<feature type="region of interest" description="Disordered" evidence="1">
    <location>
        <begin position="633"/>
        <end position="684"/>
    </location>
</feature>
<feature type="region of interest" description="Disordered" evidence="1">
    <location>
        <begin position="828"/>
        <end position="854"/>
    </location>
</feature>
<dbReference type="OrthoDB" id="5369729at2759"/>
<feature type="compositionally biased region" description="Basic residues" evidence="1">
    <location>
        <begin position="188"/>
        <end position="209"/>
    </location>
</feature>
<dbReference type="Proteomes" id="UP000701801">
    <property type="component" value="Unassembled WGS sequence"/>
</dbReference>
<feature type="compositionally biased region" description="Basic and acidic residues" evidence="1">
    <location>
        <begin position="9"/>
        <end position="21"/>
    </location>
</feature>
<organism evidence="2 3">
    <name type="scientific">Hymenoscyphus albidus</name>
    <dbReference type="NCBI Taxonomy" id="595503"/>
    <lineage>
        <taxon>Eukaryota</taxon>
        <taxon>Fungi</taxon>
        <taxon>Dikarya</taxon>
        <taxon>Ascomycota</taxon>
        <taxon>Pezizomycotina</taxon>
        <taxon>Leotiomycetes</taxon>
        <taxon>Helotiales</taxon>
        <taxon>Helotiaceae</taxon>
        <taxon>Hymenoscyphus</taxon>
    </lineage>
</organism>
<dbReference type="AlphaFoldDB" id="A0A9N9LH02"/>
<feature type="compositionally biased region" description="Low complexity" evidence="1">
    <location>
        <begin position="130"/>
        <end position="144"/>
    </location>
</feature>
<feature type="compositionally biased region" description="Polar residues" evidence="1">
    <location>
        <begin position="250"/>
        <end position="260"/>
    </location>
</feature>
<feature type="compositionally biased region" description="Polar residues" evidence="1">
    <location>
        <begin position="660"/>
        <end position="671"/>
    </location>
</feature>
<sequence>MIEVEIQVEGEKEREREREKEDETDAMEPPERVSCLPTYRPQDFKLVEVDEESEERVRLLHRLPNPVNQLLLAPPAANNPNSRNPPLTGTGTLLPQTQTQNQAQTQTQIQVQIQAQVQAQVQDEERCRSDSSQSKSQSPRQSQSATTTPPKSSDLLVLPQLAAPAPLPASHDRTNPNTCTNQTQHQHQNLHLHPSRPRPRPHPHLRTHSTHAERTKIAPPDALQLQRSLSVPSSLSQIATAAKPAFASASQVLPGSTTSKAKPPTKQARSSHRRNNGLERGPPPAMLTQGSYKLEIDTTSTTDDWVASQQITPSPKPLTSKSQPPPSPAQPTSARSFDSAGSRPLIKPIRGFKPSSRKSSEMALRRSSQDAEGALRALEGYRLSRRISDPSDTLASDDSDMFLRAAREQEEEESPRQVNGRREALTRLDSRRPSRIGQRASLMPPSHLYQPSLSRRNGSDQESTVSRSTEERPSGNGRVGQVLTYRPSERSDRDRMPPSALDDINKSRFHGSYIRSSPTTPRAPTSREMSLSPESPAFQGRRGSYPDPASVLPSRQPTYRQSNLSYAAHRNQSTSPLVSRVTDTQETHATETGRTAEGTESSVSTTAPSTVWDELEDLKSRINRLELTRKLPATSGAAMSRVSNDRPPTATTTVTTMSTSPKQRARGNSVSPIDGKGTEPPELHPLLHSALAKSKPLLSPEIYSALEATAADALTIAAMMGTSGQPGPISSAQSTIDRPMSNVSDRQVRRKVDSMCRGLTELCLALCDGKLEASSQITLRPGSRDADIVIPSVEQPVVPPINTNLARVKASPRALSSLEARRSTLLNMPALPSPRYTPSESGTPTQANMAGRRSSLLVIRNRRGHTEEPEEKEDIRIRAPSRAFTDMGRFKNLPPREPVQQDPPPERAPTVQSCLPVRRHIATSSLTNSTPTPAATPASRKYLDRPAAELNGPINRLAEQRKSGFGVGRANSLIINRRLRPSSTNDSSIVGQYQ</sequence>
<accession>A0A9N9LH02</accession>
<feature type="region of interest" description="Disordered" evidence="1">
    <location>
        <begin position="1"/>
        <end position="36"/>
    </location>
</feature>
<evidence type="ECO:0000313" key="3">
    <source>
        <dbReference type="Proteomes" id="UP000701801"/>
    </source>
</evidence>
<name>A0A9N9LH02_9HELO</name>
<feature type="region of interest" description="Disordered" evidence="1">
    <location>
        <begin position="887"/>
        <end position="911"/>
    </location>
</feature>
<evidence type="ECO:0008006" key="4">
    <source>
        <dbReference type="Google" id="ProtNLM"/>
    </source>
</evidence>
<protein>
    <recommendedName>
        <fullName evidence="4">LPXTG-motif cell wall anchor domain protein</fullName>
    </recommendedName>
</protein>
<feature type="compositionally biased region" description="Polar residues" evidence="1">
    <location>
        <begin position="514"/>
        <end position="533"/>
    </location>
</feature>